<dbReference type="InterPro" id="IPR021005">
    <property type="entry name" value="Znf_CGNR"/>
</dbReference>
<dbReference type="Proteomes" id="UP000294257">
    <property type="component" value="Unassembled WGS sequence"/>
</dbReference>
<organism evidence="2 3">
    <name type="scientific">Herbihabitans rhizosphaerae</name>
    <dbReference type="NCBI Taxonomy" id="1872711"/>
    <lineage>
        <taxon>Bacteria</taxon>
        <taxon>Bacillati</taxon>
        <taxon>Actinomycetota</taxon>
        <taxon>Actinomycetes</taxon>
        <taxon>Pseudonocardiales</taxon>
        <taxon>Pseudonocardiaceae</taxon>
        <taxon>Herbihabitans</taxon>
    </lineage>
</organism>
<evidence type="ECO:0000259" key="1">
    <source>
        <dbReference type="Pfam" id="PF11706"/>
    </source>
</evidence>
<dbReference type="PANTHER" id="PTHR35525">
    <property type="entry name" value="BLL6575 PROTEIN"/>
    <property type="match status" value="1"/>
</dbReference>
<proteinExistence type="predicted"/>
<dbReference type="Gene3D" id="1.10.3300.10">
    <property type="entry name" value="Jann2411-like domain"/>
    <property type="match status" value="1"/>
</dbReference>
<dbReference type="AlphaFoldDB" id="A0A4Q7L5T3"/>
<gene>
    <name evidence="2" type="ORF">EV193_101520</name>
</gene>
<dbReference type="Pfam" id="PF11706">
    <property type="entry name" value="zf-CGNR"/>
    <property type="match status" value="1"/>
</dbReference>
<comment type="caution">
    <text evidence="2">The sequence shown here is derived from an EMBL/GenBank/DDBJ whole genome shotgun (WGS) entry which is preliminary data.</text>
</comment>
<reference evidence="2 3" key="1">
    <citation type="submission" date="2019-02" db="EMBL/GenBank/DDBJ databases">
        <title>Genomic Encyclopedia of Type Strains, Phase IV (KMG-IV): sequencing the most valuable type-strain genomes for metagenomic binning, comparative biology and taxonomic classification.</title>
        <authorList>
            <person name="Goeker M."/>
        </authorList>
    </citation>
    <scope>NUCLEOTIDE SEQUENCE [LARGE SCALE GENOMIC DNA]</scope>
    <source>
        <strain evidence="2 3">DSM 101727</strain>
    </source>
</reference>
<sequence length="177" mass="20020">MRVTTEARNRQRAYSGVVNDPAVDAQDVQLVLDFINTVDAETGVDVLDEESRWAAWLAERRFGHEVAARDARPFRDGLRYAVGDEHATAVAAGMAVRMDLSKGAPRLVGEDVLAAVLAAGYRLAVLGEWSRIKICPAHDCRWAFFDRSRNRSRTWCSMQVCGNREKARTWRERTRVR</sequence>
<evidence type="ECO:0000313" key="3">
    <source>
        <dbReference type="Proteomes" id="UP000294257"/>
    </source>
</evidence>
<accession>A0A4Q7L5T3</accession>
<dbReference type="PANTHER" id="PTHR35525:SF3">
    <property type="entry name" value="BLL6575 PROTEIN"/>
    <property type="match status" value="1"/>
</dbReference>
<dbReference type="InterPro" id="IPR010852">
    <property type="entry name" value="ABATE"/>
</dbReference>
<protein>
    <submittedName>
        <fullName evidence="2">CGNR zinc finger protein</fullName>
    </submittedName>
</protein>
<dbReference type="EMBL" id="SGWQ01000001">
    <property type="protein sequence ID" value="RZS44644.1"/>
    <property type="molecule type" value="Genomic_DNA"/>
</dbReference>
<keyword evidence="3" id="KW-1185">Reference proteome</keyword>
<dbReference type="SUPFAM" id="SSF160904">
    <property type="entry name" value="Jann2411-like"/>
    <property type="match status" value="1"/>
</dbReference>
<name>A0A4Q7L5T3_9PSEU</name>
<dbReference type="OrthoDB" id="123307at2"/>
<dbReference type="InterPro" id="IPR023286">
    <property type="entry name" value="ABATE_dom_sf"/>
</dbReference>
<feature type="domain" description="Zinc finger CGNR" evidence="1">
    <location>
        <begin position="131"/>
        <end position="173"/>
    </location>
</feature>
<evidence type="ECO:0000313" key="2">
    <source>
        <dbReference type="EMBL" id="RZS44644.1"/>
    </source>
</evidence>